<evidence type="ECO:0000256" key="5">
    <source>
        <dbReference type="ARBA" id="ARBA00022777"/>
    </source>
</evidence>
<dbReference type="EC" id="2.7.4.1" evidence="8 9"/>
<sequence length="744" mass="83704">MAQIFDAPSKAILRSQIAEHIAETDKNDKRELQAGEEPLPNDRFFDRELSWLKFNKRVLELAQDEDLPVIERASFAAIFANNLDEFFMVRVAGLKRRIDTGIAVTAASGLSPRQQLRAISEQAHRLQDEHAHYIIDHILPDLAKEQIVLLSWDKLTAAEQERLSRYYRQQVFPVLTPLAVDPAHPFPYISGGSLNLAVLVENPASGKSHFARVKVPGNLNRLVPVDDLTEDESTNVRYGFITMENLIIAHLESLFPGMIIKEARSFRVTRNEDIDVEEDDAENLLNAMEKELLRRRFGPPIRLEISDETSPFLSQLLADQLRVSADEVYRLPAPLDATVLFELGGIDRPDLKYRPFIPTTNRQIAEVESSRAQDIFAAIRERDILLHHPYDSFSTSVQAFLAQAAADPKVLAIKQTLYRTSSNSPIIDALIDAAHAGKQVLALVEIKARFDEDANIAWARKLERAGVHVVYGIVGLKTHCKLSLVVRQEADGLRRYCHVGTGNYNPKTARIYTDLGLLTCDPVVGQDMTRLFNQLSGYAPKSSFHRLLVAPRTVRSGLIQRIRREEDAARAGKEAWIKIKVNSIVDEKTIDALYRASQAGVKIDIVERGICALKPGVPGLSENIRVRSILGRFLEHSRIYAFANSDGPQIGEGPAAGPEVWIGSADLMHRNLDRRVEALVRIVAPEQIDELIKYVDLQMADSTASWHMQADGTYVRHCKDEEGRPLVDSQEYLIKKHTRRPVRH</sequence>
<keyword evidence="4 8" id="KW-0547">Nucleotide-binding</keyword>
<evidence type="ECO:0000313" key="22">
    <source>
        <dbReference type="EMBL" id="OSG97583.1"/>
    </source>
</evidence>
<evidence type="ECO:0000256" key="3">
    <source>
        <dbReference type="ARBA" id="ARBA00022723"/>
    </source>
</evidence>
<feature type="domain" description="Polyphosphate kinase N-terminal" evidence="11">
    <location>
        <begin position="44"/>
        <end position="149"/>
    </location>
</feature>
<dbReference type="Pfam" id="PF02503">
    <property type="entry name" value="PP_kinase"/>
    <property type="match status" value="1"/>
</dbReference>
<evidence type="ECO:0000256" key="6">
    <source>
        <dbReference type="ARBA" id="ARBA00022840"/>
    </source>
</evidence>
<name>A0A076JEU9_BIFAD</name>
<evidence type="ECO:0000256" key="9">
    <source>
        <dbReference type="RuleBase" id="RU003800"/>
    </source>
</evidence>
<feature type="binding site" evidence="8">
    <location>
        <position position="419"/>
    </location>
    <ligand>
        <name>Mg(2+)</name>
        <dbReference type="ChEBI" id="CHEBI:18420"/>
    </ligand>
</feature>
<dbReference type="EMBL" id="LNKF01000001">
    <property type="protein sequence ID" value="OSG96186.1"/>
    <property type="molecule type" value="Genomic_DNA"/>
</dbReference>
<dbReference type="Proteomes" id="UP000095647">
    <property type="component" value="Unassembled WGS sequence"/>
</dbReference>
<evidence type="ECO:0000313" key="14">
    <source>
        <dbReference type="EMBL" id="AVT44603.1"/>
    </source>
</evidence>
<evidence type="ECO:0000313" key="19">
    <source>
        <dbReference type="EMBL" id="OQM57406.1"/>
    </source>
</evidence>
<reference evidence="15 36" key="9">
    <citation type="submission" date="2023-06" db="EMBL/GenBank/DDBJ databases">
        <title>Complete Genome Sequences of Bifidobacterium faecale strain JCM19861T was isolated from human faeces by Jung-Hye Choi et al. (2014).</title>
        <authorList>
            <person name="Okuhama S."/>
            <person name="Takahashi H."/>
            <person name="Imaizumi K."/>
            <person name="Nakayama S."/>
            <person name="Ogata Y."/>
            <person name="Suda W."/>
        </authorList>
    </citation>
    <scope>NUCLEOTIDE SEQUENCE [LARGE SCALE GENOMIC DNA]</scope>
    <source>
        <strain evidence="15 36">JCM 19861</strain>
    </source>
</reference>
<feature type="binding site" evidence="8">
    <location>
        <position position="636"/>
    </location>
    <ligand>
        <name>ATP</name>
        <dbReference type="ChEBI" id="CHEBI:30616"/>
    </ligand>
</feature>
<dbReference type="Proteomes" id="UP000437631">
    <property type="component" value="Unassembled WGS sequence"/>
</dbReference>
<evidence type="ECO:0000313" key="33">
    <source>
        <dbReference type="Proteomes" id="UP000285262"/>
    </source>
</evidence>
<evidence type="ECO:0000256" key="1">
    <source>
        <dbReference type="ARBA" id="ARBA00022553"/>
    </source>
</evidence>
<dbReference type="EMBL" id="CP028341">
    <property type="protein sequence ID" value="AVT44603.1"/>
    <property type="molecule type" value="Genomic_DNA"/>
</dbReference>
<reference evidence="19 27" key="3">
    <citation type="submission" date="2017-03" db="EMBL/GenBank/DDBJ databases">
        <title>Maternal inheritance of bifidobacteria.</title>
        <authorList>
            <person name="Lugli G.A."/>
            <person name="Duranti S."/>
            <person name="Milani C."/>
            <person name="Mancabelli L."/>
        </authorList>
    </citation>
    <scope>NUCLEOTIDE SEQUENCE [LARGE SCALE GENOMIC DNA]</scope>
    <source>
        <strain evidence="19 27">1892B</strain>
    </source>
</reference>
<dbReference type="GO" id="GO:0005524">
    <property type="term" value="F:ATP binding"/>
    <property type="evidence" value="ECO:0007669"/>
    <property type="project" value="UniProtKB-KW"/>
</dbReference>
<evidence type="ECO:0000313" key="31">
    <source>
        <dbReference type="Proteomes" id="UP000193905"/>
    </source>
</evidence>
<evidence type="ECO:0000313" key="29">
    <source>
        <dbReference type="Proteomes" id="UP000193377"/>
    </source>
</evidence>
<evidence type="ECO:0000313" key="28">
    <source>
        <dbReference type="Proteomes" id="UP000193208"/>
    </source>
</evidence>
<reference evidence="16 26" key="1">
    <citation type="submission" date="2015-09" db="EMBL/GenBank/DDBJ databases">
        <authorList>
            <consortium name="Pathogen Informatics"/>
        </authorList>
    </citation>
    <scope>NUCLEOTIDE SEQUENCE [LARGE SCALE GENOMIC DNA]</scope>
    <source>
        <strain evidence="16 26">2789STDY5608824</strain>
    </source>
</reference>
<dbReference type="Gene3D" id="3.30.870.10">
    <property type="entry name" value="Endonuclease Chain A"/>
    <property type="match status" value="2"/>
</dbReference>
<evidence type="ECO:0000313" key="34">
    <source>
        <dbReference type="Proteomes" id="UP000437631"/>
    </source>
</evidence>
<dbReference type="Gene3D" id="3.30.1840.10">
    <property type="entry name" value="Polyphosphate kinase middle domain"/>
    <property type="match status" value="1"/>
</dbReference>
<evidence type="ECO:0000259" key="10">
    <source>
        <dbReference type="Pfam" id="PF02503"/>
    </source>
</evidence>
<feature type="binding site" evidence="8">
    <location>
        <position position="608"/>
    </location>
    <ligand>
        <name>ATP</name>
        <dbReference type="ChEBI" id="CHEBI:30616"/>
    </ligand>
</feature>
<dbReference type="Proteomes" id="UP000193377">
    <property type="component" value="Unassembled WGS sequence"/>
</dbReference>
<evidence type="ECO:0000256" key="7">
    <source>
        <dbReference type="ARBA" id="ARBA00022842"/>
    </source>
</evidence>
<dbReference type="InterPro" id="IPR041108">
    <property type="entry name" value="PP_kinase_C_1"/>
</dbReference>
<dbReference type="eggNOG" id="COG0855">
    <property type="taxonomic scope" value="Bacteria"/>
</dbReference>
<reference evidence="17" key="8">
    <citation type="submission" date="2021-08" db="EMBL/GenBank/DDBJ databases">
        <title>Draft genome sequence of the GABA producer Bifidobacterium adolescentis 4-2, isolated from healthy human feces.</title>
        <authorList>
            <person name="Altaib H."/>
            <person name="Niwa R."/>
            <person name="Abe M."/>
            <person name="Suzuki T."/>
        </authorList>
    </citation>
    <scope>NUCLEOTIDE SEQUENCE</scope>
    <source>
        <strain evidence="17">4-2</strain>
    </source>
</reference>
<evidence type="ECO:0000256" key="2">
    <source>
        <dbReference type="ARBA" id="ARBA00022679"/>
    </source>
</evidence>
<evidence type="ECO:0000256" key="4">
    <source>
        <dbReference type="ARBA" id="ARBA00022741"/>
    </source>
</evidence>
<dbReference type="Proteomes" id="UP000193208">
    <property type="component" value="Unassembled WGS sequence"/>
</dbReference>
<reference evidence="25 33" key="5">
    <citation type="submission" date="2018-08" db="EMBL/GenBank/DDBJ databases">
        <title>A genome reference for cultivated species of the human gut microbiota.</title>
        <authorList>
            <person name="Zou Y."/>
            <person name="Xue W."/>
            <person name="Luo G."/>
        </authorList>
    </citation>
    <scope>NUCLEOTIDE SEQUENCE [LARGE SCALE GENOMIC DNA]</scope>
    <source>
        <strain evidence="25 33">AF45-19</strain>
    </source>
</reference>
<keyword evidence="7 8" id="KW-0460">Magnesium</keyword>
<keyword evidence="6 8" id="KW-0067">ATP-binding</keyword>
<dbReference type="EMBL" id="WDLT01000006">
    <property type="protein sequence ID" value="KAB5746684.1"/>
    <property type="molecule type" value="Genomic_DNA"/>
</dbReference>
<dbReference type="Proteomes" id="UP000193664">
    <property type="component" value="Unassembled WGS sequence"/>
</dbReference>
<dbReference type="EMBL" id="LNKI01000001">
    <property type="protein sequence ID" value="OSH01117.1"/>
    <property type="molecule type" value="Genomic_DNA"/>
</dbReference>
<evidence type="ECO:0000313" key="36">
    <source>
        <dbReference type="Proteomes" id="UP001357973"/>
    </source>
</evidence>
<dbReference type="GO" id="GO:0009358">
    <property type="term" value="C:polyphosphate kinase complex"/>
    <property type="evidence" value="ECO:0007669"/>
    <property type="project" value="InterPro"/>
</dbReference>
<feature type="binding site" evidence="8">
    <location>
        <position position="449"/>
    </location>
    <ligand>
        <name>Mg(2+)</name>
        <dbReference type="ChEBI" id="CHEBI:18420"/>
    </ligand>
</feature>
<dbReference type="NCBIfam" id="NF003917">
    <property type="entry name" value="PRK05443.1-1"/>
    <property type="match status" value="1"/>
</dbReference>
<dbReference type="PIRSF" id="PIRSF015589">
    <property type="entry name" value="PP_kinase"/>
    <property type="match status" value="1"/>
</dbReference>
<dbReference type="Proteomes" id="UP000285262">
    <property type="component" value="Unassembled WGS sequence"/>
</dbReference>
<dbReference type="EMBL" id="AP028457">
    <property type="protein sequence ID" value="BEK82180.1"/>
    <property type="molecule type" value="Genomic_DNA"/>
</dbReference>
<gene>
    <name evidence="8 16" type="primary">ppk</name>
    <name evidence="21" type="ORF">AD0028_0152</name>
    <name evidence="22" type="ORF">AL0462_0126</name>
    <name evidence="23" type="ORF">AL0467_0171</name>
    <name evidence="20" type="ORF">B0487_0162</name>
    <name evidence="15" type="ORF">B19861_01220</name>
    <name evidence="19" type="ORF">B5789_0893</name>
    <name evidence="17" type="ORF">BIFAD42_07470</name>
    <name evidence="14" type="ORF">C8077_00735</name>
    <name evidence="25" type="ORF">DW072_05415</name>
    <name evidence="16" type="ORF">ERS852382_01162</name>
    <name evidence="24" type="ORF">F3K97_00690</name>
    <name evidence="18" type="ORF">GA752_06375</name>
</gene>
<dbReference type="InterPro" id="IPR024953">
    <property type="entry name" value="PP_kinase_middle"/>
</dbReference>
<dbReference type="CDD" id="cd09168">
    <property type="entry name" value="PLDc_PaPPK1_C2_like"/>
    <property type="match status" value="1"/>
</dbReference>
<dbReference type="InterPro" id="IPR036832">
    <property type="entry name" value="PPK_N_dom_sf"/>
</dbReference>
<feature type="binding site" evidence="8">
    <location>
        <position position="82"/>
    </location>
    <ligand>
        <name>ATP</name>
        <dbReference type="ChEBI" id="CHEBI:30616"/>
    </ligand>
</feature>
<evidence type="ECO:0000313" key="18">
    <source>
        <dbReference type="EMBL" id="KAB5746684.1"/>
    </source>
</evidence>
<evidence type="ECO:0000259" key="13">
    <source>
        <dbReference type="Pfam" id="PF17941"/>
    </source>
</evidence>
<evidence type="ECO:0000313" key="26">
    <source>
        <dbReference type="Proteomes" id="UP000095647"/>
    </source>
</evidence>
<feature type="domain" description="Polyphosphate kinase middle" evidence="10">
    <location>
        <begin position="159"/>
        <end position="343"/>
    </location>
</feature>
<dbReference type="Proteomes" id="UP000464884">
    <property type="component" value="Chromosome"/>
</dbReference>
<evidence type="ECO:0000313" key="15">
    <source>
        <dbReference type="EMBL" id="BEK82180.1"/>
    </source>
</evidence>
<dbReference type="NCBIfam" id="NF003921">
    <property type="entry name" value="PRK05443.2-2"/>
    <property type="match status" value="1"/>
</dbReference>
<dbReference type="KEGG" id="bado:BBMN23_0146"/>
<protein>
    <recommendedName>
        <fullName evidence="8 9">Polyphosphate kinase</fullName>
        <ecNumber evidence="8 9">2.7.4.1</ecNumber>
    </recommendedName>
    <alternativeName>
        <fullName evidence="8">ATP-polyphosphate phosphotransferase</fullName>
    </alternativeName>
    <alternativeName>
        <fullName evidence="8">Polyphosphoric acid kinase</fullName>
    </alternativeName>
</protein>
<dbReference type="Proteomes" id="UP000886943">
    <property type="component" value="Unassembled WGS sequence"/>
</dbReference>
<keyword evidence="5 8" id="KW-0418">Kinase</keyword>
<comment type="PTM">
    <text evidence="8 9">An intermediate of this reaction is the autophosphorylated ppk in which a phosphate is covalently linked to a histidine residue through a N-P bond.</text>
</comment>
<proteinExistence type="inferred from homology"/>
<dbReference type="EMBL" id="QRNG01000007">
    <property type="protein sequence ID" value="RHK25984.1"/>
    <property type="molecule type" value="Genomic_DNA"/>
</dbReference>
<feature type="binding site" evidence="8">
    <location>
        <position position="512"/>
    </location>
    <ligand>
        <name>ATP</name>
        <dbReference type="ChEBI" id="CHEBI:30616"/>
    </ligand>
</feature>
<dbReference type="RefSeq" id="WP_003807470.1">
    <property type="nucleotide sequence ID" value="NZ_AP028457.1"/>
</dbReference>
<dbReference type="AlphaFoldDB" id="A0A076JEU9"/>
<evidence type="ECO:0000259" key="11">
    <source>
        <dbReference type="Pfam" id="PF13089"/>
    </source>
</evidence>
<dbReference type="NCBIfam" id="TIGR03705">
    <property type="entry name" value="poly_P_kin"/>
    <property type="match status" value="1"/>
</dbReference>
<evidence type="ECO:0000313" key="16">
    <source>
        <dbReference type="EMBL" id="CUN70508.1"/>
    </source>
</evidence>
<dbReference type="InterPro" id="IPR025198">
    <property type="entry name" value="PPK_N_dom"/>
</dbReference>
<feature type="domain" description="Polyphosphate kinase C-terminal" evidence="12">
    <location>
        <begin position="547"/>
        <end position="721"/>
    </location>
</feature>
<dbReference type="HAMAP" id="MF_00347">
    <property type="entry name" value="Polyphosphate_kinase"/>
    <property type="match status" value="1"/>
</dbReference>
<feature type="domain" description="Polyphosphate kinase C-terminal" evidence="13">
    <location>
        <begin position="374"/>
        <end position="539"/>
    </location>
</feature>
<evidence type="ECO:0000313" key="20">
    <source>
        <dbReference type="EMBL" id="OSG87244.1"/>
    </source>
</evidence>
<keyword evidence="36" id="KW-1185">Reference proteome</keyword>
<comment type="cofactor">
    <cofactor evidence="8">
        <name>Mg(2+)</name>
        <dbReference type="ChEBI" id="CHEBI:18420"/>
    </cofactor>
</comment>
<dbReference type="EMBL" id="CP047129">
    <property type="protein sequence ID" value="QHB61926.1"/>
    <property type="molecule type" value="Genomic_DNA"/>
</dbReference>
<evidence type="ECO:0000313" key="35">
    <source>
        <dbReference type="Proteomes" id="UP000464884"/>
    </source>
</evidence>
<feature type="active site" description="Phosphohistidine intermediate" evidence="8">
    <location>
        <position position="479"/>
    </location>
</feature>
<dbReference type="NCBIfam" id="NF003918">
    <property type="entry name" value="PRK05443.1-2"/>
    <property type="match status" value="1"/>
</dbReference>
<evidence type="ECO:0000313" key="32">
    <source>
        <dbReference type="Proteomes" id="UP000241454"/>
    </source>
</evidence>
<dbReference type="GO" id="GO:0008976">
    <property type="term" value="F:polyphosphate kinase activity"/>
    <property type="evidence" value="ECO:0007669"/>
    <property type="project" value="UniProtKB-UniRule"/>
</dbReference>
<reference evidence="18 34" key="6">
    <citation type="journal article" date="2019" name="Nat. Med.">
        <title>A library of human gut bacterial isolates paired with longitudinal multiomics data enables mechanistic microbiome research.</title>
        <authorList>
            <person name="Poyet M."/>
            <person name="Groussin M."/>
            <person name="Gibbons S.M."/>
            <person name="Avila-Pacheco J."/>
            <person name="Jiang X."/>
            <person name="Kearney S.M."/>
            <person name="Perrotta A.R."/>
            <person name="Berdy B."/>
            <person name="Zhao S."/>
            <person name="Lieberman T.D."/>
            <person name="Swanson P.K."/>
            <person name="Smith M."/>
            <person name="Roesemann S."/>
            <person name="Alexander J.E."/>
            <person name="Rich S.A."/>
            <person name="Livny J."/>
            <person name="Vlamakis H."/>
            <person name="Clish C."/>
            <person name="Bullock K."/>
            <person name="Deik A."/>
            <person name="Scott J."/>
            <person name="Pierce K.A."/>
            <person name="Xavier R.J."/>
            <person name="Alm E.J."/>
        </authorList>
    </citation>
    <scope>NUCLEOTIDE SEQUENCE [LARGE SCALE GENOMIC DNA]</scope>
    <source>
        <strain evidence="18 34">BIOML-A190</strain>
    </source>
</reference>
<dbReference type="EMBL" id="CYYI01000003">
    <property type="protein sequence ID" value="CUN70508.1"/>
    <property type="molecule type" value="Genomic_DNA"/>
</dbReference>
<organism evidence="25 33">
    <name type="scientific">Bifidobacterium adolescentis</name>
    <dbReference type="NCBI Taxonomy" id="1680"/>
    <lineage>
        <taxon>Bacteria</taxon>
        <taxon>Bacillati</taxon>
        <taxon>Actinomycetota</taxon>
        <taxon>Actinomycetes</taxon>
        <taxon>Bifidobacteriales</taxon>
        <taxon>Bifidobacteriaceae</taxon>
        <taxon>Bifidobacterium</taxon>
    </lineage>
</organism>
<accession>A0A076JEU9</accession>
<dbReference type="NCBIfam" id="NF003922">
    <property type="entry name" value="PRK05443.2-3"/>
    <property type="match status" value="1"/>
</dbReference>
<dbReference type="FunFam" id="3.30.870.10:FF:000001">
    <property type="entry name" value="Polyphosphate kinase"/>
    <property type="match status" value="1"/>
</dbReference>
<dbReference type="InterPro" id="IPR025200">
    <property type="entry name" value="PPK_C_dom2"/>
</dbReference>
<dbReference type="SUPFAM" id="SSF143724">
    <property type="entry name" value="PHP14-like"/>
    <property type="match status" value="1"/>
</dbReference>
<dbReference type="Pfam" id="PF17941">
    <property type="entry name" value="PP_kinase_C_1"/>
    <property type="match status" value="1"/>
</dbReference>
<evidence type="ECO:0000313" key="17">
    <source>
        <dbReference type="EMBL" id="GJD13763.1"/>
    </source>
</evidence>
<dbReference type="SUPFAM" id="SSF56024">
    <property type="entry name" value="Phospholipase D/nuclease"/>
    <property type="match status" value="2"/>
</dbReference>
<evidence type="ECO:0000313" key="21">
    <source>
        <dbReference type="EMBL" id="OSG96186.1"/>
    </source>
</evidence>
<evidence type="ECO:0000256" key="8">
    <source>
        <dbReference type="HAMAP-Rule" id="MF_00347"/>
    </source>
</evidence>
<comment type="similarity">
    <text evidence="8 9">Belongs to the polyphosphate kinase 1 (PPK1) family.</text>
</comment>
<dbReference type="Proteomes" id="UP000241454">
    <property type="component" value="Chromosome"/>
</dbReference>
<dbReference type="InterPro" id="IPR036830">
    <property type="entry name" value="PP_kinase_middle_dom_sf"/>
</dbReference>
<evidence type="ECO:0000259" key="12">
    <source>
        <dbReference type="Pfam" id="PF13090"/>
    </source>
</evidence>
<dbReference type="PATRIC" id="fig|1680.5.peg.151"/>
<dbReference type="PANTHER" id="PTHR30218:SF0">
    <property type="entry name" value="POLYPHOSPHATE KINASE"/>
    <property type="match status" value="1"/>
</dbReference>
<dbReference type="PANTHER" id="PTHR30218">
    <property type="entry name" value="POLYPHOSPHATE KINASE"/>
    <property type="match status" value="1"/>
</dbReference>
<dbReference type="Proteomes" id="UP001357973">
    <property type="component" value="Chromosome"/>
</dbReference>
<dbReference type="KEGG" id="badl:BADO_0137"/>
<comment type="function">
    <text evidence="8 9">Catalyzes the reversible transfer of the terminal phosphate of ATP to form a long-chain polyphosphate (polyP).</text>
</comment>
<evidence type="ECO:0000313" key="30">
    <source>
        <dbReference type="Proteomes" id="UP000193664"/>
    </source>
</evidence>
<reference evidence="24 35" key="7">
    <citation type="submission" date="2019-12" db="EMBL/GenBank/DDBJ databases">
        <title>Draft Genome Sequence of Bifidobacterium adolescentis ZJ2.</title>
        <authorList>
            <person name="Jin Z."/>
        </authorList>
    </citation>
    <scope>NUCLEOTIDE SEQUENCE [LARGE SCALE GENOMIC DNA]</scope>
    <source>
        <strain evidence="24 35">ZJ2</strain>
    </source>
</reference>
<evidence type="ECO:0000313" key="24">
    <source>
        <dbReference type="EMBL" id="QHB61926.1"/>
    </source>
</evidence>
<dbReference type="GO" id="GO:0046872">
    <property type="term" value="F:metal ion binding"/>
    <property type="evidence" value="ECO:0007669"/>
    <property type="project" value="UniProtKB-KW"/>
</dbReference>
<dbReference type="EMBL" id="BPPZ01000003">
    <property type="protein sequence ID" value="GJD13763.1"/>
    <property type="molecule type" value="Genomic_DNA"/>
</dbReference>
<comment type="catalytic activity">
    <reaction evidence="8 9">
        <text>[phosphate](n) + ATP = [phosphate](n+1) + ADP</text>
        <dbReference type="Rhea" id="RHEA:19573"/>
        <dbReference type="Rhea" id="RHEA-COMP:9859"/>
        <dbReference type="Rhea" id="RHEA-COMP:14280"/>
        <dbReference type="ChEBI" id="CHEBI:16838"/>
        <dbReference type="ChEBI" id="CHEBI:30616"/>
        <dbReference type="ChEBI" id="CHEBI:456216"/>
        <dbReference type="EC" id="2.7.4.1"/>
    </reaction>
</comment>
<keyword evidence="3 8" id="KW-0479">Metal-binding</keyword>
<evidence type="ECO:0000313" key="23">
    <source>
        <dbReference type="EMBL" id="OSH01117.1"/>
    </source>
</evidence>
<dbReference type="Pfam" id="PF13089">
    <property type="entry name" value="PP_kinase_N"/>
    <property type="match status" value="1"/>
</dbReference>
<dbReference type="Pfam" id="PF13090">
    <property type="entry name" value="PP_kinase_C"/>
    <property type="match status" value="1"/>
</dbReference>
<keyword evidence="2 8" id="KW-0808">Transferase</keyword>
<dbReference type="GO" id="GO:0006799">
    <property type="term" value="P:polyphosphate biosynthetic process"/>
    <property type="evidence" value="ECO:0007669"/>
    <property type="project" value="UniProtKB-UniRule"/>
</dbReference>
<dbReference type="InterPro" id="IPR003414">
    <property type="entry name" value="PP_kinase"/>
</dbReference>
<dbReference type="Proteomes" id="UP000192714">
    <property type="component" value="Unassembled WGS sequence"/>
</dbReference>
<evidence type="ECO:0000313" key="25">
    <source>
        <dbReference type="EMBL" id="RHK25984.1"/>
    </source>
</evidence>
<dbReference type="Gene3D" id="1.20.58.310">
    <property type="entry name" value="Polyphosphate kinase N-terminal domain"/>
    <property type="match status" value="1"/>
</dbReference>
<dbReference type="CDD" id="cd09165">
    <property type="entry name" value="PLDc_PaPPK1_C1_like"/>
    <property type="match status" value="1"/>
</dbReference>
<reference evidence="14 32" key="4">
    <citation type="submission" date="2018-03" db="EMBL/GenBank/DDBJ databases">
        <authorList>
            <person name="Keele B.F."/>
        </authorList>
    </citation>
    <scope>NUCLEOTIDE SEQUENCE [LARGE SCALE GENOMIC DNA]</scope>
    <source>
        <strain evidence="14 32">1-11</strain>
    </source>
</reference>
<reference evidence="28 29" key="2">
    <citation type="journal article" date="2016" name="Sci. Rep.">
        <title>Evaluation of genetic diversity among strains of the human gut commensal Bifidobacterium adolescentis.</title>
        <authorList>
            <person name="Duranti S."/>
            <person name="Milani C."/>
            <person name="Lugli G.A."/>
            <person name="Mancabelli L."/>
            <person name="Turroni F."/>
            <person name="Ferrario C."/>
            <person name="Mangifesta M."/>
            <person name="Viappiani A."/>
            <person name="Sanchez B."/>
            <person name="Margolles A."/>
            <person name="van Sinderen D."/>
            <person name="Ventura M."/>
        </authorList>
    </citation>
    <scope>NUCLEOTIDE SEQUENCE [LARGE SCALE GENOMIC DNA]</scope>
    <source>
        <strain evidence="20 29">487B</strain>
        <strain evidence="21 30">AD2-8</strain>
        <strain evidence="22 31">AL46-2</strain>
        <strain evidence="23 28">AL46-7</strain>
    </source>
</reference>
<dbReference type="EMBL" id="LNKD01000001">
    <property type="protein sequence ID" value="OSG87244.1"/>
    <property type="molecule type" value="Genomic_DNA"/>
</dbReference>
<keyword evidence="1 8" id="KW-0597">Phosphoprotein</keyword>
<dbReference type="SUPFAM" id="SSF140356">
    <property type="entry name" value="PPK N-terminal domain-like"/>
    <property type="match status" value="1"/>
</dbReference>
<dbReference type="EMBL" id="NAQF01000005">
    <property type="protein sequence ID" value="OQM57406.1"/>
    <property type="molecule type" value="Genomic_DNA"/>
</dbReference>
<evidence type="ECO:0000313" key="27">
    <source>
        <dbReference type="Proteomes" id="UP000192714"/>
    </source>
</evidence>
<dbReference type="EMBL" id="LNKH01000003">
    <property type="protein sequence ID" value="OSG97583.1"/>
    <property type="molecule type" value="Genomic_DNA"/>
</dbReference>
<dbReference type="Proteomes" id="UP000193905">
    <property type="component" value="Unassembled WGS sequence"/>
</dbReference>